<dbReference type="InterPro" id="IPR036390">
    <property type="entry name" value="WH_DNA-bd_sf"/>
</dbReference>
<evidence type="ECO:0000313" key="3">
    <source>
        <dbReference type="Proteomes" id="UP000184196"/>
    </source>
</evidence>
<dbReference type="Gene3D" id="1.10.10.10">
    <property type="entry name" value="Winged helix-like DNA-binding domain superfamily/Winged helix DNA-binding domain"/>
    <property type="match status" value="1"/>
</dbReference>
<evidence type="ECO:0000313" key="2">
    <source>
        <dbReference type="EMBL" id="SHF07707.1"/>
    </source>
</evidence>
<evidence type="ECO:0000259" key="1">
    <source>
        <dbReference type="Pfam" id="PF08679"/>
    </source>
</evidence>
<dbReference type="Pfam" id="PF08679">
    <property type="entry name" value="DsrD"/>
    <property type="match status" value="1"/>
</dbReference>
<gene>
    <name evidence="2" type="ORF">SAMN02745218_01406</name>
</gene>
<dbReference type="SUPFAM" id="SSF46785">
    <property type="entry name" value="Winged helix' DNA-binding domain"/>
    <property type="match status" value="1"/>
</dbReference>
<dbReference type="InterPro" id="IPR014793">
    <property type="entry name" value="DsrD"/>
</dbReference>
<dbReference type="AlphaFoldDB" id="A0A1M4YPZ8"/>
<dbReference type="RefSeq" id="WP_242655885.1">
    <property type="nucleotide sequence ID" value="NZ_FQUW01000014.1"/>
</dbReference>
<name>A0A1M4YPZ8_9FIRM</name>
<feature type="domain" description="Dissimilatory sulphite reductase D" evidence="1">
    <location>
        <begin position="24"/>
        <end position="90"/>
    </location>
</feature>
<keyword evidence="3" id="KW-1185">Reference proteome</keyword>
<dbReference type="EMBL" id="FQUW01000014">
    <property type="protein sequence ID" value="SHF07707.1"/>
    <property type="molecule type" value="Genomic_DNA"/>
</dbReference>
<protein>
    <submittedName>
        <fullName evidence="2">Dissimilatory sulfite reductase D (DsrD)</fullName>
    </submittedName>
</protein>
<accession>A0A1M4YPZ8</accession>
<sequence length="98" mass="11121">MKTPAQVTSYIYELERVGLSVEEIKKAIIEFASNSKKTRFYFKDMEKAVQEKIPTAKAREIKKAASELVNEGTLIYFSTGSTTMYGLKERCASDEPQQ</sequence>
<proteinExistence type="predicted"/>
<organism evidence="2 3">
    <name type="scientific">Desulfofundulus australicus DSM 11792</name>
    <dbReference type="NCBI Taxonomy" id="1121425"/>
    <lineage>
        <taxon>Bacteria</taxon>
        <taxon>Bacillati</taxon>
        <taxon>Bacillota</taxon>
        <taxon>Clostridia</taxon>
        <taxon>Eubacteriales</taxon>
        <taxon>Peptococcaceae</taxon>
        <taxon>Desulfofundulus</taxon>
    </lineage>
</organism>
<dbReference type="InterPro" id="IPR036388">
    <property type="entry name" value="WH-like_DNA-bd_sf"/>
</dbReference>
<reference evidence="3" key="1">
    <citation type="submission" date="2016-11" db="EMBL/GenBank/DDBJ databases">
        <authorList>
            <person name="Varghese N."/>
            <person name="Submissions S."/>
        </authorList>
    </citation>
    <scope>NUCLEOTIDE SEQUENCE [LARGE SCALE GENOMIC DNA]</scope>
    <source>
        <strain evidence="3">DSM 11792</strain>
    </source>
</reference>
<dbReference type="Proteomes" id="UP000184196">
    <property type="component" value="Unassembled WGS sequence"/>
</dbReference>